<proteinExistence type="predicted"/>
<gene>
    <name evidence="1" type="ORF">NCTC10142_00056</name>
</gene>
<dbReference type="AlphaFoldDB" id="A0A449AH24"/>
<dbReference type="RefSeq" id="WP_129720344.1">
    <property type="nucleotide sequence ID" value="NZ_LR214981.1"/>
</dbReference>
<reference evidence="1 2" key="1">
    <citation type="submission" date="2019-01" db="EMBL/GenBank/DDBJ databases">
        <authorList>
            <consortium name="Pathogen Informatics"/>
        </authorList>
    </citation>
    <scope>NUCLEOTIDE SEQUENCE [LARGE SCALE GENOMIC DNA]</scope>
    <source>
        <strain evidence="1 2">NCTC10142</strain>
        <plasmid evidence="2">8</plasmid>
    </source>
</reference>
<evidence type="ECO:0000313" key="1">
    <source>
        <dbReference type="EMBL" id="VEU64316.1"/>
    </source>
</evidence>
<organism evidence="1 2">
    <name type="scientific">Mycoplasmopsis cynos</name>
    <dbReference type="NCBI Taxonomy" id="171284"/>
    <lineage>
        <taxon>Bacteria</taxon>
        <taxon>Bacillati</taxon>
        <taxon>Mycoplasmatota</taxon>
        <taxon>Mycoplasmoidales</taxon>
        <taxon>Metamycoplasmataceae</taxon>
        <taxon>Mycoplasmopsis</taxon>
    </lineage>
</organism>
<sequence>MAHDSDVYSAKPLERPDYDDYDDVDSYGLYWDAEAFKTHYDMTFAYRILKKLIGVNDQKLDKLPYKEKLKDLIPSLGPEFENIGSIYLFATHNELWKSFIKPWEDVKFNYGSYLKEQYKSKHNDSNDKITKDLKSSETHGIFLSKANDIFQVRTMVAHFEAINLFIKHKDNTEIKDLILMLFKVDRGANTADPAYKNTLDDSLPILNEIREKAGENLVSDIAKQVEEDNKHDKIIYDALLSARRAFGSPEYNEKIKPLVRQVSETSTTEFLKKLISVSDSIYLKEKQKVDAVFEELKVKIKKMNLELE</sequence>
<keyword evidence="1" id="KW-0614">Plasmid</keyword>
<dbReference type="EMBL" id="LR214981">
    <property type="protein sequence ID" value="VEU64316.1"/>
    <property type="molecule type" value="Genomic_DNA"/>
</dbReference>
<accession>A0A449AH24</accession>
<protein>
    <submittedName>
        <fullName evidence="1">Uncharacterized protein</fullName>
    </submittedName>
</protein>
<name>A0A449AH24_9BACT</name>
<evidence type="ECO:0000313" key="2">
    <source>
        <dbReference type="Proteomes" id="UP000289506"/>
    </source>
</evidence>
<geneLocation type="plasmid" evidence="1 2">
    <name>8</name>
</geneLocation>
<dbReference type="Proteomes" id="UP000289506">
    <property type="component" value="Plasmid 8"/>
</dbReference>